<name>A0A9Q5HZE8_SANBA</name>
<protein>
    <submittedName>
        <fullName evidence="1">Uncharacterized protein</fullName>
    </submittedName>
</protein>
<evidence type="ECO:0000313" key="2">
    <source>
        <dbReference type="Proteomes" id="UP000757232"/>
    </source>
</evidence>
<keyword evidence="2" id="KW-1185">Reference proteome</keyword>
<reference evidence="1" key="1">
    <citation type="submission" date="2016-06" db="EMBL/GenBank/DDBJ databases">
        <title>Draft Genome sequence of the fungus Inonotus baumii.</title>
        <authorList>
            <person name="Zhu H."/>
            <person name="Lin W."/>
        </authorList>
    </citation>
    <scope>NUCLEOTIDE SEQUENCE</scope>
    <source>
        <strain evidence="1">821</strain>
    </source>
</reference>
<sequence length="74" mass="7967">MESTRVRLDLGLVDQENGSNFVRTLAIIAPTIVSVQETLSDGDRLGLELDGGANEYECQLAAASPQITTVDKIF</sequence>
<proteinExistence type="predicted"/>
<gene>
    <name evidence="1" type="ORF">A7U60_g3950</name>
</gene>
<evidence type="ECO:0000313" key="1">
    <source>
        <dbReference type="EMBL" id="OCB88855.1"/>
    </source>
</evidence>
<accession>A0A9Q5HZE8</accession>
<dbReference type="Proteomes" id="UP000757232">
    <property type="component" value="Unassembled WGS sequence"/>
</dbReference>
<comment type="caution">
    <text evidence="1">The sequence shown here is derived from an EMBL/GenBank/DDBJ whole genome shotgun (WGS) entry which is preliminary data.</text>
</comment>
<dbReference type="AlphaFoldDB" id="A0A9Q5HZE8"/>
<dbReference type="EMBL" id="LNZH02000168">
    <property type="protein sequence ID" value="OCB88855.1"/>
    <property type="molecule type" value="Genomic_DNA"/>
</dbReference>
<organism evidence="1 2">
    <name type="scientific">Sanghuangporus baumii</name>
    <name type="common">Phellinus baumii</name>
    <dbReference type="NCBI Taxonomy" id="108892"/>
    <lineage>
        <taxon>Eukaryota</taxon>
        <taxon>Fungi</taxon>
        <taxon>Dikarya</taxon>
        <taxon>Basidiomycota</taxon>
        <taxon>Agaricomycotina</taxon>
        <taxon>Agaricomycetes</taxon>
        <taxon>Hymenochaetales</taxon>
        <taxon>Hymenochaetaceae</taxon>
        <taxon>Sanghuangporus</taxon>
    </lineage>
</organism>